<proteinExistence type="predicted"/>
<organism evidence="2 3">
    <name type="scientific">Calycomorphotria hydatis</name>
    <dbReference type="NCBI Taxonomy" id="2528027"/>
    <lineage>
        <taxon>Bacteria</taxon>
        <taxon>Pseudomonadati</taxon>
        <taxon>Planctomycetota</taxon>
        <taxon>Planctomycetia</taxon>
        <taxon>Planctomycetales</taxon>
        <taxon>Planctomycetaceae</taxon>
        <taxon>Calycomorphotria</taxon>
    </lineage>
</organism>
<dbReference type="OrthoDB" id="250033at2"/>
<sequence length="304" mass="33400" precursor="true">MLTAVRTALLPLFVLSVSFPASVIAEEAETFRLEYQFEIGDVVRYSEQQNAVVLTKKGGASEKTKQQSITEKHFKVLDVSDSGEARLQLTIDRTVMAASFNGAEPLRFDSESEETVPAVYESVAKTIGKPLAEITVRPDGTYVSGHALLTEDEIKSIGSGETGGDAISRNILIPLPTDAIQIGDDWDEQYQVSVSVGKNLSKNIKCIRKFQLKSVDNNIATIQMRTALLTPVRDPAILMQLVQRLPAGTIEFDLEQGQIIKRELDSDRTEFGWSGSDSSIRAVTRRVETLVTDHRPDSANQSNG</sequence>
<accession>A0A517T9Q9</accession>
<feature type="chain" id="PRO_5022217088" description="Secreted protein" evidence="1">
    <location>
        <begin position="26"/>
        <end position="304"/>
    </location>
</feature>
<dbReference type="Proteomes" id="UP000319976">
    <property type="component" value="Chromosome"/>
</dbReference>
<dbReference type="KEGG" id="chya:V22_23580"/>
<dbReference type="RefSeq" id="WP_145262848.1">
    <property type="nucleotide sequence ID" value="NZ_CP036316.1"/>
</dbReference>
<protein>
    <recommendedName>
        <fullName evidence="4">Secreted protein</fullName>
    </recommendedName>
</protein>
<evidence type="ECO:0008006" key="4">
    <source>
        <dbReference type="Google" id="ProtNLM"/>
    </source>
</evidence>
<gene>
    <name evidence="2" type="ORF">V22_23580</name>
</gene>
<evidence type="ECO:0000256" key="1">
    <source>
        <dbReference type="SAM" id="SignalP"/>
    </source>
</evidence>
<evidence type="ECO:0000313" key="3">
    <source>
        <dbReference type="Proteomes" id="UP000319976"/>
    </source>
</evidence>
<dbReference type="EMBL" id="CP036316">
    <property type="protein sequence ID" value="QDT65112.1"/>
    <property type="molecule type" value="Genomic_DNA"/>
</dbReference>
<name>A0A517T9Q9_9PLAN</name>
<feature type="signal peptide" evidence="1">
    <location>
        <begin position="1"/>
        <end position="25"/>
    </location>
</feature>
<keyword evidence="1" id="KW-0732">Signal</keyword>
<dbReference type="AlphaFoldDB" id="A0A517T9Q9"/>
<reference evidence="2 3" key="1">
    <citation type="submission" date="2019-02" db="EMBL/GenBank/DDBJ databases">
        <title>Deep-cultivation of Planctomycetes and their phenomic and genomic characterization uncovers novel biology.</title>
        <authorList>
            <person name="Wiegand S."/>
            <person name="Jogler M."/>
            <person name="Boedeker C."/>
            <person name="Pinto D."/>
            <person name="Vollmers J."/>
            <person name="Rivas-Marin E."/>
            <person name="Kohn T."/>
            <person name="Peeters S.H."/>
            <person name="Heuer A."/>
            <person name="Rast P."/>
            <person name="Oberbeckmann S."/>
            <person name="Bunk B."/>
            <person name="Jeske O."/>
            <person name="Meyerdierks A."/>
            <person name="Storesund J.E."/>
            <person name="Kallscheuer N."/>
            <person name="Luecker S."/>
            <person name="Lage O.M."/>
            <person name="Pohl T."/>
            <person name="Merkel B.J."/>
            <person name="Hornburger P."/>
            <person name="Mueller R.-W."/>
            <person name="Bruemmer F."/>
            <person name="Labrenz M."/>
            <person name="Spormann A.M."/>
            <person name="Op den Camp H."/>
            <person name="Overmann J."/>
            <person name="Amann R."/>
            <person name="Jetten M.S.M."/>
            <person name="Mascher T."/>
            <person name="Medema M.H."/>
            <person name="Devos D.P."/>
            <person name="Kaster A.-K."/>
            <person name="Ovreas L."/>
            <person name="Rohde M."/>
            <person name="Galperin M.Y."/>
            <person name="Jogler C."/>
        </authorList>
    </citation>
    <scope>NUCLEOTIDE SEQUENCE [LARGE SCALE GENOMIC DNA]</scope>
    <source>
        <strain evidence="2 3">V22</strain>
    </source>
</reference>
<keyword evidence="3" id="KW-1185">Reference proteome</keyword>
<evidence type="ECO:0000313" key="2">
    <source>
        <dbReference type="EMBL" id="QDT65112.1"/>
    </source>
</evidence>